<dbReference type="OrthoDB" id="4542680at2"/>
<sequence>MQTVTNGWWRWRLVHALGRNPLVRTSDRIEVTIAAMAIAAVLVAIPVAAAMATAIHDERGHAYAAQAERHLQVHATVTQASATLPRTNVSVVEATWSLGGVERVGRFQWDQPVRAGQSIEIVVDENGERVVPLDPWWRAGLDGTIAAITFWLAVAAAAAGCVAVSRPCLRRVRYAAWDRDIASLADDGGTADRHP</sequence>
<keyword evidence="1" id="KW-0812">Transmembrane</keyword>
<evidence type="ECO:0000256" key="1">
    <source>
        <dbReference type="SAM" id="Phobius"/>
    </source>
</evidence>
<dbReference type="STRING" id="1776.BHQ18_22515"/>
<name>A0A1E3REJ8_MYCFV</name>
<organism evidence="2 3">
    <name type="scientific">Mycolicibacterium flavescens</name>
    <name type="common">Mycobacterium flavescens</name>
    <dbReference type="NCBI Taxonomy" id="1776"/>
    <lineage>
        <taxon>Bacteria</taxon>
        <taxon>Bacillati</taxon>
        <taxon>Actinomycetota</taxon>
        <taxon>Actinomycetes</taxon>
        <taxon>Mycobacteriales</taxon>
        <taxon>Mycobacteriaceae</taxon>
        <taxon>Mycolicibacterium</taxon>
    </lineage>
</organism>
<dbReference type="RefSeq" id="WP_069415866.1">
    <property type="nucleotide sequence ID" value="NZ_JACKUL010000009.1"/>
</dbReference>
<gene>
    <name evidence="2" type="ORF">BHQ18_22515</name>
</gene>
<dbReference type="AlphaFoldDB" id="A0A1E3REJ8"/>
<dbReference type="EMBL" id="MIHA01000019">
    <property type="protein sequence ID" value="ODQ87827.1"/>
    <property type="molecule type" value="Genomic_DNA"/>
</dbReference>
<reference evidence="3" key="1">
    <citation type="submission" date="2016-09" db="EMBL/GenBank/DDBJ databases">
        <authorList>
            <person name="Greninger A.L."/>
            <person name="Jerome K.R."/>
            <person name="Mcnair B."/>
            <person name="Wallis C."/>
            <person name="Fang F."/>
        </authorList>
    </citation>
    <scope>NUCLEOTIDE SEQUENCE [LARGE SCALE GENOMIC DNA]</scope>
    <source>
        <strain evidence="3">M6</strain>
    </source>
</reference>
<feature type="transmembrane region" description="Helical" evidence="1">
    <location>
        <begin position="145"/>
        <end position="164"/>
    </location>
</feature>
<feature type="transmembrane region" description="Helical" evidence="1">
    <location>
        <begin position="31"/>
        <end position="55"/>
    </location>
</feature>
<dbReference type="Proteomes" id="UP000094053">
    <property type="component" value="Unassembled WGS sequence"/>
</dbReference>
<keyword evidence="3" id="KW-1185">Reference proteome</keyword>
<accession>A0A1E3REJ8</accession>
<keyword evidence="1" id="KW-0472">Membrane</keyword>
<evidence type="ECO:0008006" key="4">
    <source>
        <dbReference type="Google" id="ProtNLM"/>
    </source>
</evidence>
<dbReference type="InterPro" id="IPR039708">
    <property type="entry name" value="MT1774/Rv1733c-like"/>
</dbReference>
<dbReference type="PANTHER" id="PTHR42305:SF1">
    <property type="entry name" value="MEMBRANE PROTEIN RV1733C-RELATED"/>
    <property type="match status" value="1"/>
</dbReference>
<keyword evidence="1" id="KW-1133">Transmembrane helix</keyword>
<comment type="caution">
    <text evidence="2">The sequence shown here is derived from an EMBL/GenBank/DDBJ whole genome shotgun (WGS) entry which is preliminary data.</text>
</comment>
<dbReference type="PANTHER" id="PTHR42305">
    <property type="entry name" value="MEMBRANE PROTEIN RV1733C-RELATED"/>
    <property type="match status" value="1"/>
</dbReference>
<proteinExistence type="predicted"/>
<protein>
    <recommendedName>
        <fullName evidence="4">Transmembrane protein</fullName>
    </recommendedName>
</protein>
<evidence type="ECO:0000313" key="2">
    <source>
        <dbReference type="EMBL" id="ODQ87827.1"/>
    </source>
</evidence>
<evidence type="ECO:0000313" key="3">
    <source>
        <dbReference type="Proteomes" id="UP000094053"/>
    </source>
</evidence>